<reference evidence="1 2" key="1">
    <citation type="journal article" date="2017" name="BMC Genomics">
        <title>Comparative genomic and phylogenomic analyses of the Bifidobacteriaceae family.</title>
        <authorList>
            <person name="Lugli G.A."/>
            <person name="Milani C."/>
            <person name="Turroni F."/>
            <person name="Duranti S."/>
            <person name="Mancabelli L."/>
            <person name="Mangifesta M."/>
            <person name="Ferrario C."/>
            <person name="Modesto M."/>
            <person name="Mattarelli P."/>
            <person name="Jiri K."/>
            <person name="van Sinderen D."/>
            <person name="Ventura M."/>
        </authorList>
    </citation>
    <scope>NUCLEOTIDE SEQUENCE [LARGE SCALE GENOMIC DNA]</scope>
    <source>
        <strain evidence="1 2">DSM 100201</strain>
    </source>
</reference>
<evidence type="ECO:0000313" key="1">
    <source>
        <dbReference type="EMBL" id="OZG59344.1"/>
    </source>
</evidence>
<dbReference type="AlphaFoldDB" id="A0A261FJK9"/>
<dbReference type="RefSeq" id="WP_094661685.1">
    <property type="nucleotide sequence ID" value="NZ_MWWV01000001.1"/>
</dbReference>
<accession>A0A261FJK9</accession>
<dbReference type="Proteomes" id="UP000216444">
    <property type="component" value="Unassembled WGS sequence"/>
</dbReference>
<comment type="caution">
    <text evidence="1">The sequence shown here is derived from an EMBL/GenBank/DDBJ whole genome shotgun (WGS) entry which is preliminary data.</text>
</comment>
<name>A0A261FJK9_9BIFI</name>
<proteinExistence type="predicted"/>
<sequence length="66" mass="7570">MNSATDHARAWRIRRGILRDLERRSRTSATSGARARCARAHQLARHLNADPSFWLSVTSRDLERIA</sequence>
<dbReference type="EMBL" id="MWWV01000001">
    <property type="protein sequence ID" value="OZG59344.1"/>
    <property type="molecule type" value="Genomic_DNA"/>
</dbReference>
<evidence type="ECO:0000313" key="2">
    <source>
        <dbReference type="Proteomes" id="UP000216444"/>
    </source>
</evidence>
<protein>
    <submittedName>
        <fullName evidence="1">Uncharacterized protein</fullName>
    </submittedName>
</protein>
<organism evidence="1 2">
    <name type="scientific">Bifidobacterium tissieri</name>
    <dbReference type="NCBI Taxonomy" id="1630162"/>
    <lineage>
        <taxon>Bacteria</taxon>
        <taxon>Bacillati</taxon>
        <taxon>Actinomycetota</taxon>
        <taxon>Actinomycetes</taxon>
        <taxon>Bifidobacteriales</taxon>
        <taxon>Bifidobacteriaceae</taxon>
        <taxon>Bifidobacterium</taxon>
    </lineage>
</organism>
<keyword evidence="2" id="KW-1185">Reference proteome</keyword>
<gene>
    <name evidence="1" type="ORF">BTIS_0075</name>
</gene>